<feature type="binding site" evidence="9">
    <location>
        <begin position="182"/>
        <end position="189"/>
    </location>
    <ligand>
        <name>GTP</name>
        <dbReference type="ChEBI" id="CHEBI:37565"/>
        <label>2</label>
    </ligand>
</feature>
<dbReference type="Pfam" id="PF14714">
    <property type="entry name" value="KH_dom-like"/>
    <property type="match status" value="1"/>
</dbReference>
<dbReference type="InterPro" id="IPR016484">
    <property type="entry name" value="GTPase_Der"/>
</dbReference>
<evidence type="ECO:0000256" key="11">
    <source>
        <dbReference type="RuleBase" id="RU004481"/>
    </source>
</evidence>
<dbReference type="SUPFAM" id="SSF52540">
    <property type="entry name" value="P-loop containing nucleoside triphosphate hydrolases"/>
    <property type="match status" value="2"/>
</dbReference>
<dbReference type="Pfam" id="PF01926">
    <property type="entry name" value="MMR_HSR1"/>
    <property type="match status" value="2"/>
</dbReference>
<feature type="domain" description="EngA-type G" evidence="12">
    <location>
        <begin position="4"/>
        <end position="167"/>
    </location>
</feature>
<dbReference type="PROSITE" id="PS51712">
    <property type="entry name" value="G_ENGA"/>
    <property type="match status" value="2"/>
</dbReference>
<keyword evidence="6 9" id="KW-0342">GTP-binding</keyword>
<dbReference type="InterPro" id="IPR027417">
    <property type="entry name" value="P-loop_NTPase"/>
</dbReference>
<evidence type="ECO:0000313" key="13">
    <source>
        <dbReference type="EMBL" id="HIU99958.1"/>
    </source>
</evidence>
<evidence type="ECO:0000313" key="14">
    <source>
        <dbReference type="Proteomes" id="UP000886891"/>
    </source>
</evidence>
<dbReference type="PANTHER" id="PTHR43834">
    <property type="entry name" value="GTPASE DER"/>
    <property type="match status" value="1"/>
</dbReference>
<dbReference type="InterPro" id="IPR031166">
    <property type="entry name" value="G_ENGA"/>
</dbReference>
<feature type="binding site" evidence="9">
    <location>
        <begin position="57"/>
        <end position="61"/>
    </location>
    <ligand>
        <name>GTP</name>
        <dbReference type="ChEBI" id="CHEBI:37565"/>
        <label>1</label>
    </ligand>
</feature>
<dbReference type="EMBL" id="DVOH01000017">
    <property type="protein sequence ID" value="HIU99958.1"/>
    <property type="molecule type" value="Genomic_DNA"/>
</dbReference>
<sequence>MAKPLVAIVGRPNVGKSTFFNKMAGRRISIVNNMPGVTRDRVYADAEWCGYRFTMIDTGGIELKSEDQMWRHIKRQAELAVEISDVILFFVDGKEGLTASDYDVASYLRRTNKPVVLAVNKVDTADNSPIYDFYALDLGEPVPISAEQSLGLGDLLDEVVKHFERGIEPEEESDALRIAVVGKPNSGKSSLVNRILGFERVIVSDIAGTTRDAVDTPFTTADGKHYVIVDTAGIRKKAKVDEDVEYYSVVRSIAAMRRADVVLCVIDSNEHITEQDVKICGLVHESGRPSVIVMNKWDLIEKDSGIQNEFNKKILSELKFMDYCKIVYISALTGQRAGKVLEAADEAYRNASQRISTGVLNDVIGDAVSVNEPPVRNGKKLKIFYATQASTNPPTFVLFANNPEIMHFSYKRYLENALRKAFDFSGTPIRIILRANDGETNVR</sequence>
<evidence type="ECO:0000256" key="6">
    <source>
        <dbReference type="ARBA" id="ARBA00023134"/>
    </source>
</evidence>
<feature type="binding site" evidence="9">
    <location>
        <begin position="230"/>
        <end position="234"/>
    </location>
    <ligand>
        <name>GTP</name>
        <dbReference type="ChEBI" id="CHEBI:37565"/>
        <label>2</label>
    </ligand>
</feature>
<proteinExistence type="inferred from homology"/>
<dbReference type="InterPro" id="IPR015946">
    <property type="entry name" value="KH_dom-like_a/b"/>
</dbReference>
<dbReference type="GO" id="GO:0042254">
    <property type="term" value="P:ribosome biogenesis"/>
    <property type="evidence" value="ECO:0007669"/>
    <property type="project" value="UniProtKB-KW"/>
</dbReference>
<comment type="similarity">
    <text evidence="1 9 10 11">Belongs to the TRAFAC class TrmE-Era-EngA-EngB-Septin-like GTPase superfamily. EngA (Der) GTPase family.</text>
</comment>
<dbReference type="GO" id="GO:0005525">
    <property type="term" value="F:GTP binding"/>
    <property type="evidence" value="ECO:0007669"/>
    <property type="project" value="UniProtKB-UniRule"/>
</dbReference>
<dbReference type="PANTHER" id="PTHR43834:SF6">
    <property type="entry name" value="GTPASE DER"/>
    <property type="match status" value="1"/>
</dbReference>
<dbReference type="CDD" id="cd01894">
    <property type="entry name" value="EngA1"/>
    <property type="match status" value="1"/>
</dbReference>
<dbReference type="InterPro" id="IPR005225">
    <property type="entry name" value="Small_GTP-bd"/>
</dbReference>
<feature type="binding site" evidence="9">
    <location>
        <begin position="10"/>
        <end position="17"/>
    </location>
    <ligand>
        <name>GTP</name>
        <dbReference type="ChEBI" id="CHEBI:37565"/>
        <label>1</label>
    </ligand>
</feature>
<evidence type="ECO:0000256" key="1">
    <source>
        <dbReference type="ARBA" id="ARBA00008279"/>
    </source>
</evidence>
<comment type="function">
    <text evidence="8 9 11">GTPase that plays an essential role in the late steps of ribosome biogenesis.</text>
</comment>
<evidence type="ECO:0000259" key="12">
    <source>
        <dbReference type="PROSITE" id="PS51712"/>
    </source>
</evidence>
<dbReference type="Gene3D" id="3.40.50.300">
    <property type="entry name" value="P-loop containing nucleotide triphosphate hydrolases"/>
    <property type="match status" value="2"/>
</dbReference>
<evidence type="ECO:0000256" key="5">
    <source>
        <dbReference type="ARBA" id="ARBA00022741"/>
    </source>
</evidence>
<reference evidence="13" key="2">
    <citation type="journal article" date="2021" name="PeerJ">
        <title>Extensive microbial diversity within the chicken gut microbiome revealed by metagenomics and culture.</title>
        <authorList>
            <person name="Gilroy R."/>
            <person name="Ravi A."/>
            <person name="Getino M."/>
            <person name="Pursley I."/>
            <person name="Horton D.L."/>
            <person name="Alikhan N.F."/>
            <person name="Baker D."/>
            <person name="Gharbi K."/>
            <person name="Hall N."/>
            <person name="Watson M."/>
            <person name="Adriaenssens E.M."/>
            <person name="Foster-Nyarko E."/>
            <person name="Jarju S."/>
            <person name="Secka A."/>
            <person name="Antonio M."/>
            <person name="Oren A."/>
            <person name="Chaudhuri R.R."/>
            <person name="La Ragione R."/>
            <person name="Hildebrand F."/>
            <person name="Pallen M.J."/>
        </authorList>
    </citation>
    <scope>NUCLEOTIDE SEQUENCE</scope>
    <source>
        <strain evidence="13">23406</strain>
    </source>
</reference>
<protein>
    <recommendedName>
        <fullName evidence="2 9">GTPase Der</fullName>
    </recommendedName>
    <alternativeName>
        <fullName evidence="7 9">GTP-binding protein EngA</fullName>
    </alternativeName>
</protein>
<feature type="binding site" evidence="9">
    <location>
        <begin position="295"/>
        <end position="298"/>
    </location>
    <ligand>
        <name>GTP</name>
        <dbReference type="ChEBI" id="CHEBI:37565"/>
        <label>2</label>
    </ligand>
</feature>
<evidence type="ECO:0000256" key="9">
    <source>
        <dbReference type="HAMAP-Rule" id="MF_00195"/>
    </source>
</evidence>
<reference evidence="13" key="1">
    <citation type="submission" date="2020-10" db="EMBL/GenBank/DDBJ databases">
        <authorList>
            <person name="Gilroy R."/>
        </authorList>
    </citation>
    <scope>NUCLEOTIDE SEQUENCE</scope>
    <source>
        <strain evidence="13">23406</strain>
    </source>
</reference>
<dbReference type="CDD" id="cd01895">
    <property type="entry name" value="EngA2"/>
    <property type="match status" value="1"/>
</dbReference>
<dbReference type="NCBIfam" id="TIGR03594">
    <property type="entry name" value="GTPase_EngA"/>
    <property type="match status" value="1"/>
</dbReference>
<evidence type="ECO:0000256" key="4">
    <source>
        <dbReference type="ARBA" id="ARBA00022737"/>
    </source>
</evidence>
<dbReference type="GO" id="GO:0043022">
    <property type="term" value="F:ribosome binding"/>
    <property type="evidence" value="ECO:0007669"/>
    <property type="project" value="TreeGrafter"/>
</dbReference>
<evidence type="ECO:0000256" key="10">
    <source>
        <dbReference type="PROSITE-ProRule" id="PRU01049"/>
    </source>
</evidence>
<keyword evidence="5 9" id="KW-0547">Nucleotide-binding</keyword>
<dbReference type="HAMAP" id="MF_00195">
    <property type="entry name" value="GTPase_Der"/>
    <property type="match status" value="1"/>
</dbReference>
<dbReference type="InterPro" id="IPR006073">
    <property type="entry name" value="GTP-bd"/>
</dbReference>
<dbReference type="InterPro" id="IPR032859">
    <property type="entry name" value="KH_dom-like"/>
</dbReference>
<dbReference type="FunFam" id="3.40.50.300:FF:000057">
    <property type="entry name" value="GTPase Der"/>
    <property type="match status" value="1"/>
</dbReference>
<dbReference type="PIRSF" id="PIRSF006485">
    <property type="entry name" value="GTP-binding_EngA"/>
    <property type="match status" value="1"/>
</dbReference>
<keyword evidence="3 9" id="KW-0690">Ribosome biogenesis</keyword>
<dbReference type="Proteomes" id="UP000886891">
    <property type="component" value="Unassembled WGS sequence"/>
</dbReference>
<evidence type="ECO:0000256" key="7">
    <source>
        <dbReference type="ARBA" id="ARBA00032345"/>
    </source>
</evidence>
<feature type="binding site" evidence="9">
    <location>
        <begin position="120"/>
        <end position="123"/>
    </location>
    <ligand>
        <name>GTP</name>
        <dbReference type="ChEBI" id="CHEBI:37565"/>
        <label>1</label>
    </ligand>
</feature>
<dbReference type="NCBIfam" id="TIGR00231">
    <property type="entry name" value="small_GTP"/>
    <property type="match status" value="2"/>
</dbReference>
<comment type="caution">
    <text evidence="13">The sequence shown here is derived from an EMBL/GenBank/DDBJ whole genome shotgun (WGS) entry which is preliminary data.</text>
</comment>
<name>A0A9D1NC56_9FIRM</name>
<evidence type="ECO:0000256" key="3">
    <source>
        <dbReference type="ARBA" id="ARBA00022517"/>
    </source>
</evidence>
<dbReference type="FunFam" id="3.30.300.20:FF:000004">
    <property type="entry name" value="GTPase Der"/>
    <property type="match status" value="1"/>
</dbReference>
<gene>
    <name evidence="9 13" type="primary">der</name>
    <name evidence="13" type="ORF">IAB14_02450</name>
</gene>
<dbReference type="FunFam" id="3.40.50.300:FF:000040">
    <property type="entry name" value="GTPase Der"/>
    <property type="match status" value="1"/>
</dbReference>
<dbReference type="AlphaFoldDB" id="A0A9D1NC56"/>
<evidence type="ECO:0000256" key="8">
    <source>
        <dbReference type="ARBA" id="ARBA00053470"/>
    </source>
</evidence>
<evidence type="ECO:0000256" key="2">
    <source>
        <dbReference type="ARBA" id="ARBA00020953"/>
    </source>
</evidence>
<feature type="domain" description="EngA-type G" evidence="12">
    <location>
        <begin position="176"/>
        <end position="352"/>
    </location>
</feature>
<organism evidence="13 14">
    <name type="scientific">Candidatus Stercoripulliclostridium merdipullorum</name>
    <dbReference type="NCBI Taxonomy" id="2840952"/>
    <lineage>
        <taxon>Bacteria</taxon>
        <taxon>Bacillati</taxon>
        <taxon>Bacillota</taxon>
        <taxon>Clostridia</taxon>
        <taxon>Eubacteriales</taxon>
        <taxon>Candidatus Stercoripulliclostridium</taxon>
    </lineage>
</organism>
<keyword evidence="4 11" id="KW-0677">Repeat</keyword>
<accession>A0A9D1NC56</accession>
<dbReference type="Gene3D" id="3.30.300.20">
    <property type="match status" value="1"/>
</dbReference>
<comment type="subunit">
    <text evidence="9">Associates with the 50S ribosomal subunit.</text>
</comment>